<keyword evidence="2" id="KW-1185">Reference proteome</keyword>
<evidence type="ECO:0000313" key="1">
    <source>
        <dbReference type="EMBL" id="CAG8498462.1"/>
    </source>
</evidence>
<name>A0ABM8W162_GIGMA</name>
<comment type="caution">
    <text evidence="1">The sequence shown here is derived from an EMBL/GenBank/DDBJ whole genome shotgun (WGS) entry which is preliminary data.</text>
</comment>
<protein>
    <submittedName>
        <fullName evidence="1">30663_t:CDS:1</fullName>
    </submittedName>
</protein>
<sequence length="118" mass="13383">MNMDVRSIGINSRLRKNLNFKGQWWRPKSVNKGIKAMKATMQSLHVKLTVKDRLFLYRKTMPIMLAIMMKALPRPAISGMVICEELLSDELEVVGFGLDGPEGLTINVDTLLIEETHV</sequence>
<gene>
    <name evidence="1" type="ORF">GMARGA_LOCUS2079</name>
</gene>
<dbReference type="Proteomes" id="UP000789901">
    <property type="component" value="Unassembled WGS sequence"/>
</dbReference>
<proteinExistence type="predicted"/>
<organism evidence="1 2">
    <name type="scientific">Gigaspora margarita</name>
    <dbReference type="NCBI Taxonomy" id="4874"/>
    <lineage>
        <taxon>Eukaryota</taxon>
        <taxon>Fungi</taxon>
        <taxon>Fungi incertae sedis</taxon>
        <taxon>Mucoromycota</taxon>
        <taxon>Glomeromycotina</taxon>
        <taxon>Glomeromycetes</taxon>
        <taxon>Diversisporales</taxon>
        <taxon>Gigasporaceae</taxon>
        <taxon>Gigaspora</taxon>
    </lineage>
</organism>
<accession>A0ABM8W162</accession>
<evidence type="ECO:0000313" key="2">
    <source>
        <dbReference type="Proteomes" id="UP000789901"/>
    </source>
</evidence>
<dbReference type="EMBL" id="CAJVQB010000614">
    <property type="protein sequence ID" value="CAG8498462.1"/>
    <property type="molecule type" value="Genomic_DNA"/>
</dbReference>
<reference evidence="1 2" key="1">
    <citation type="submission" date="2021-06" db="EMBL/GenBank/DDBJ databases">
        <authorList>
            <person name="Kallberg Y."/>
            <person name="Tangrot J."/>
            <person name="Rosling A."/>
        </authorList>
    </citation>
    <scope>NUCLEOTIDE SEQUENCE [LARGE SCALE GENOMIC DNA]</scope>
    <source>
        <strain evidence="1 2">120-4 pot B 10/14</strain>
    </source>
</reference>